<evidence type="ECO:0000313" key="2">
    <source>
        <dbReference type="EMBL" id="CAA9352049.1"/>
    </source>
</evidence>
<dbReference type="Pfam" id="PF05016">
    <property type="entry name" value="ParE_toxin"/>
    <property type="match status" value="1"/>
</dbReference>
<dbReference type="InterPro" id="IPR035093">
    <property type="entry name" value="RelE/ParE_toxin_dom_sf"/>
</dbReference>
<gene>
    <name evidence="2" type="ORF">AVDCRST_MAG89-3182</name>
</gene>
<name>A0A6J4M758_9BACT</name>
<evidence type="ECO:0008006" key="3">
    <source>
        <dbReference type="Google" id="ProtNLM"/>
    </source>
</evidence>
<proteinExistence type="predicted"/>
<sequence length="93" mass="10865">MADIAGHYAYLKEHAHTPEYPDSWYASIQNAVLGLADFPLSFARAPEDREFEEVIRHRIVGSYRILFTVVNERVHVLHIRHVRQNVLRPDVDE</sequence>
<keyword evidence="1" id="KW-1277">Toxin-antitoxin system</keyword>
<dbReference type="AlphaFoldDB" id="A0A6J4M758"/>
<dbReference type="Gene3D" id="3.30.2310.20">
    <property type="entry name" value="RelE-like"/>
    <property type="match status" value="1"/>
</dbReference>
<reference evidence="2" key="1">
    <citation type="submission" date="2020-02" db="EMBL/GenBank/DDBJ databases">
        <authorList>
            <person name="Meier V. D."/>
        </authorList>
    </citation>
    <scope>NUCLEOTIDE SEQUENCE</scope>
    <source>
        <strain evidence="2">AVDCRST_MAG89</strain>
    </source>
</reference>
<dbReference type="SUPFAM" id="SSF143011">
    <property type="entry name" value="RelE-like"/>
    <property type="match status" value="1"/>
</dbReference>
<dbReference type="EMBL" id="CADCTV010000664">
    <property type="protein sequence ID" value="CAA9352049.1"/>
    <property type="molecule type" value="Genomic_DNA"/>
</dbReference>
<protein>
    <recommendedName>
        <fullName evidence="3">Death on curing protein, Doc toxin</fullName>
    </recommendedName>
</protein>
<organism evidence="2">
    <name type="scientific">uncultured Gemmatimonadota bacterium</name>
    <dbReference type="NCBI Taxonomy" id="203437"/>
    <lineage>
        <taxon>Bacteria</taxon>
        <taxon>Pseudomonadati</taxon>
        <taxon>Gemmatimonadota</taxon>
        <taxon>environmental samples</taxon>
    </lineage>
</organism>
<dbReference type="InterPro" id="IPR007712">
    <property type="entry name" value="RelE/ParE_toxin"/>
</dbReference>
<accession>A0A6J4M758</accession>
<evidence type="ECO:0000256" key="1">
    <source>
        <dbReference type="ARBA" id="ARBA00022649"/>
    </source>
</evidence>